<comment type="caution">
    <text evidence="16">The sequence shown here is derived from an EMBL/GenBank/DDBJ whole genome shotgun (WGS) entry which is preliminary data.</text>
</comment>
<evidence type="ECO:0000259" key="12">
    <source>
        <dbReference type="Pfam" id="PF04810"/>
    </source>
</evidence>
<keyword evidence="5 11" id="KW-0862">Zinc</keyword>
<dbReference type="Pfam" id="PF08033">
    <property type="entry name" value="Sec23_BS"/>
    <property type="match status" value="1"/>
</dbReference>
<dbReference type="InterPro" id="IPR012990">
    <property type="entry name" value="Beta-sandwich_Sec23_24"/>
</dbReference>
<feature type="domain" description="Sec23/Sec24 beta-sandwich" evidence="15">
    <location>
        <begin position="417"/>
        <end position="521"/>
    </location>
</feature>
<evidence type="ECO:0000256" key="10">
    <source>
        <dbReference type="ARBA" id="ARBA00025471"/>
    </source>
</evidence>
<dbReference type="SUPFAM" id="SSF82919">
    <property type="entry name" value="Zn-finger domain of Sec23/24"/>
    <property type="match status" value="1"/>
</dbReference>
<keyword evidence="4 11" id="KW-0256">Endoplasmic reticulum</keyword>
<evidence type="ECO:0000313" key="16">
    <source>
        <dbReference type="EMBL" id="MQL90769.1"/>
    </source>
</evidence>
<organism evidence="16 17">
    <name type="scientific">Colocasia esculenta</name>
    <name type="common">Wild taro</name>
    <name type="synonym">Arum esculentum</name>
    <dbReference type="NCBI Taxonomy" id="4460"/>
    <lineage>
        <taxon>Eukaryota</taxon>
        <taxon>Viridiplantae</taxon>
        <taxon>Streptophyta</taxon>
        <taxon>Embryophyta</taxon>
        <taxon>Tracheophyta</taxon>
        <taxon>Spermatophyta</taxon>
        <taxon>Magnoliopsida</taxon>
        <taxon>Liliopsida</taxon>
        <taxon>Araceae</taxon>
        <taxon>Aroideae</taxon>
        <taxon>Colocasieae</taxon>
        <taxon>Colocasia</taxon>
    </lineage>
</organism>
<evidence type="ECO:0000256" key="6">
    <source>
        <dbReference type="ARBA" id="ARBA00022892"/>
    </source>
</evidence>
<dbReference type="GO" id="GO:0005789">
    <property type="term" value="C:endoplasmic reticulum membrane"/>
    <property type="evidence" value="ECO:0007669"/>
    <property type="project" value="UniProtKB-SubCell"/>
</dbReference>
<dbReference type="InterPro" id="IPR036174">
    <property type="entry name" value="Znf_Sec23_Sec24_sf"/>
</dbReference>
<dbReference type="Proteomes" id="UP000652761">
    <property type="component" value="Unassembled WGS sequence"/>
</dbReference>
<comment type="subcellular location">
    <subcellularLocation>
        <location evidence="11">Cytoplasmic vesicle</location>
        <location evidence="11">COPII-coated vesicle membrane</location>
        <topology evidence="11">Peripheral membrane protein</topology>
        <orientation evidence="11">Cytoplasmic side</orientation>
    </subcellularLocation>
    <subcellularLocation>
        <location evidence="11">Endoplasmic reticulum membrane</location>
        <topology evidence="11">Peripheral membrane protein</topology>
        <orientation evidence="11">Cytoplasmic side</orientation>
    </subcellularLocation>
</comment>
<feature type="domain" description="Zinc finger Sec23/Sec24-type" evidence="12">
    <location>
        <begin position="64"/>
        <end position="102"/>
    </location>
</feature>
<dbReference type="InterPro" id="IPR036180">
    <property type="entry name" value="Gelsolin-like_dom_sf"/>
</dbReference>
<evidence type="ECO:0000256" key="3">
    <source>
        <dbReference type="ARBA" id="ARBA00022723"/>
    </source>
</evidence>
<dbReference type="Pfam" id="PF04811">
    <property type="entry name" value="Sec23_trunk"/>
    <property type="match status" value="1"/>
</dbReference>
<dbReference type="InterPro" id="IPR006900">
    <property type="entry name" value="Sec23/24_helical_dom"/>
</dbReference>
<dbReference type="Pfam" id="PF04810">
    <property type="entry name" value="zf-Sec23_Sec24"/>
    <property type="match status" value="1"/>
</dbReference>
<keyword evidence="8 11" id="KW-0472">Membrane</keyword>
<keyword evidence="17" id="KW-1185">Reference proteome</keyword>
<dbReference type="Pfam" id="PF04815">
    <property type="entry name" value="Sec23_helical"/>
    <property type="match status" value="1"/>
</dbReference>
<evidence type="ECO:0000259" key="13">
    <source>
        <dbReference type="Pfam" id="PF04811"/>
    </source>
</evidence>
<keyword evidence="3 11" id="KW-0479">Metal-binding</keyword>
<comment type="function">
    <text evidence="10 11">Component of the coat protein complex II (COPII) which promotes the formation of transport vesicles from the endoplasmic reticulum (ER). The coat has two main functions, the physical deformation of the endoplasmic reticulum membrane into vesicles and the selection of cargo molecules.</text>
</comment>
<dbReference type="GO" id="GO:0006886">
    <property type="term" value="P:intracellular protein transport"/>
    <property type="evidence" value="ECO:0007669"/>
    <property type="project" value="InterPro"/>
</dbReference>
<dbReference type="Gene3D" id="2.60.40.1670">
    <property type="entry name" value="beta-sandwich domain of Sec23/24"/>
    <property type="match status" value="1"/>
</dbReference>
<proteinExistence type="inferred from homology"/>
<name>A0A843VH62_COLES</name>
<dbReference type="EMBL" id="NMUH01001271">
    <property type="protein sequence ID" value="MQL90769.1"/>
    <property type="molecule type" value="Genomic_DNA"/>
</dbReference>
<dbReference type="GO" id="GO:0030127">
    <property type="term" value="C:COPII vesicle coat"/>
    <property type="evidence" value="ECO:0007669"/>
    <property type="project" value="InterPro"/>
</dbReference>
<dbReference type="PANTHER" id="PTHR11141">
    <property type="entry name" value="PROTEIN TRANSPORT PROTEIN SEC23"/>
    <property type="match status" value="1"/>
</dbReference>
<dbReference type="Gene3D" id="1.20.120.730">
    <property type="entry name" value="Sec23/Sec24 helical domain"/>
    <property type="match status" value="1"/>
</dbReference>
<evidence type="ECO:0000256" key="5">
    <source>
        <dbReference type="ARBA" id="ARBA00022833"/>
    </source>
</evidence>
<dbReference type="FunFam" id="3.40.50.410:FF:000008">
    <property type="entry name" value="Protein transport protein SEC23"/>
    <property type="match status" value="1"/>
</dbReference>
<evidence type="ECO:0000256" key="2">
    <source>
        <dbReference type="ARBA" id="ARBA00022448"/>
    </source>
</evidence>
<dbReference type="FunFam" id="1.20.120.730:FF:000005">
    <property type="entry name" value="Protein transport protein SEC23"/>
    <property type="match status" value="1"/>
</dbReference>
<accession>A0A843VH62</accession>
<keyword evidence="7 11" id="KW-0653">Protein transport</keyword>
<dbReference type="GO" id="GO:0090110">
    <property type="term" value="P:COPII-coated vesicle cargo loading"/>
    <property type="evidence" value="ECO:0007669"/>
    <property type="project" value="TreeGrafter"/>
</dbReference>
<dbReference type="InterPro" id="IPR037364">
    <property type="entry name" value="Sec23"/>
</dbReference>
<keyword evidence="11" id="KW-0963">Cytoplasm</keyword>
<dbReference type="InterPro" id="IPR036175">
    <property type="entry name" value="Sec23/24_helical_dom_sf"/>
</dbReference>
<evidence type="ECO:0000259" key="14">
    <source>
        <dbReference type="Pfam" id="PF04815"/>
    </source>
</evidence>
<dbReference type="Gene3D" id="3.40.50.410">
    <property type="entry name" value="von Willebrand factor, type A domain"/>
    <property type="match status" value="1"/>
</dbReference>
<dbReference type="InterPro" id="IPR006895">
    <property type="entry name" value="Znf_Sec23_Sec24"/>
</dbReference>
<dbReference type="AlphaFoldDB" id="A0A843VH62"/>
<evidence type="ECO:0000256" key="11">
    <source>
        <dbReference type="RuleBase" id="RU365030"/>
    </source>
</evidence>
<dbReference type="PANTHER" id="PTHR11141:SF0">
    <property type="entry name" value="PROTEIN TRANSPORT PROTEIN SEC23"/>
    <property type="match status" value="1"/>
</dbReference>
<dbReference type="GO" id="GO:0005096">
    <property type="term" value="F:GTPase activator activity"/>
    <property type="evidence" value="ECO:0007669"/>
    <property type="project" value="TreeGrafter"/>
</dbReference>
<sequence>MADMTGVGGGAPAADPEGVDGVRMTWNNWPRTKVEASKCVVPIAAAISPIRPSPDLPVLPYPALRCKPPCSAVLNPFCRVDFAAKIWICPFCLFRNHFPHHYAGISEINVPGELYPQYTTIEYALGGADPAAAPVAASPVFLFVLDTCVIEEELEFVKSALRRAIGLLPDNAMVGMISYGTQVHVHELGFSDLSKIYVFRGSKEISKEQILDQLGLSSGQRMARGAPAYAAANGLNPAASTVNRFLLPASDCEYTLNVLLDELQRDPWPVDAGTRALRCTGVALSVAAGLLGACSPGTGSRIIALVGGPCTVGPGMIVSKDLSEPVRSHKDLDKDAAPHFHKAVKFYEGLAKQLVNQGHVLDVFASALDQVGVAEMKVAVERTGGFVVLAESFGHPVFKDSFKRIFEDGEHSLGLSFNGTLDITCSKDIKIQGIIGPCTSLEKKGAFCADTIVGQGNTTSWKLCGLDKTTCLTVFFDISPSERSNQSGLPNPQLYLQFQTTYQNSEGQMRLRVTTVTRKWVEGADNKQELVEGFDQETAAVVMARYASLKMETEEEFDATRWLDRSLIRLCSRFGDYRKDDPASFSLHPSFSIFPQFMFNLRRSQFVQVFNNSPDETAYFRLARFLLAKLNPSATHNSAHDGVPGSDVIFTDDVSLQVFFEHLQKLVVQS</sequence>
<reference evidence="16" key="1">
    <citation type="submission" date="2017-07" db="EMBL/GenBank/DDBJ databases">
        <title>Taro Niue Genome Assembly and Annotation.</title>
        <authorList>
            <person name="Atibalentja N."/>
            <person name="Keating K."/>
            <person name="Fields C.J."/>
        </authorList>
    </citation>
    <scope>NUCLEOTIDE SEQUENCE</scope>
    <source>
        <strain evidence="16">Niue_2</strain>
        <tissue evidence="16">Leaf</tissue>
    </source>
</reference>
<dbReference type="InterPro" id="IPR006896">
    <property type="entry name" value="Sec23/24_trunk_dom"/>
</dbReference>
<evidence type="ECO:0000256" key="4">
    <source>
        <dbReference type="ARBA" id="ARBA00022824"/>
    </source>
</evidence>
<feature type="domain" description="Sec23/Sec24 helical" evidence="14">
    <location>
        <begin position="535"/>
        <end position="621"/>
    </location>
</feature>
<evidence type="ECO:0000256" key="7">
    <source>
        <dbReference type="ARBA" id="ARBA00022927"/>
    </source>
</evidence>
<dbReference type="Gene3D" id="2.30.30.380">
    <property type="entry name" value="Zn-finger domain of Sec23/24"/>
    <property type="match status" value="1"/>
</dbReference>
<evidence type="ECO:0000259" key="15">
    <source>
        <dbReference type="Pfam" id="PF08033"/>
    </source>
</evidence>
<evidence type="ECO:0000313" key="17">
    <source>
        <dbReference type="Proteomes" id="UP000652761"/>
    </source>
</evidence>
<dbReference type="FunFam" id="2.30.30.380:FF:000001">
    <property type="entry name" value="Protein transport protein SEC23"/>
    <property type="match status" value="1"/>
</dbReference>
<evidence type="ECO:0000256" key="9">
    <source>
        <dbReference type="ARBA" id="ARBA00023329"/>
    </source>
</evidence>
<dbReference type="OrthoDB" id="10256289at2759"/>
<dbReference type="GO" id="GO:0008270">
    <property type="term" value="F:zinc ion binding"/>
    <property type="evidence" value="ECO:0007669"/>
    <property type="project" value="InterPro"/>
</dbReference>
<feature type="domain" description="Sec23/Sec24 trunk" evidence="13">
    <location>
        <begin position="138"/>
        <end position="406"/>
    </location>
</feature>
<dbReference type="SUPFAM" id="SSF82754">
    <property type="entry name" value="C-terminal, gelsolin-like domain of Sec23/24"/>
    <property type="match status" value="1"/>
</dbReference>
<evidence type="ECO:0000256" key="1">
    <source>
        <dbReference type="ARBA" id="ARBA00009210"/>
    </source>
</evidence>
<gene>
    <name evidence="16" type="ORF">Taro_023378</name>
</gene>
<keyword evidence="6 11" id="KW-0931">ER-Golgi transport</keyword>
<keyword evidence="9 11" id="KW-0968">Cytoplasmic vesicle</keyword>
<comment type="similarity">
    <text evidence="1 11">Belongs to the SEC23/SEC24 family. SEC23 subfamily.</text>
</comment>
<dbReference type="SUPFAM" id="SSF53300">
    <property type="entry name" value="vWA-like"/>
    <property type="match status" value="1"/>
</dbReference>
<keyword evidence="2 11" id="KW-0813">Transport</keyword>
<evidence type="ECO:0000256" key="8">
    <source>
        <dbReference type="ARBA" id="ARBA00023136"/>
    </source>
</evidence>
<dbReference type="SUPFAM" id="SSF81811">
    <property type="entry name" value="Helical domain of Sec23/24"/>
    <property type="match status" value="1"/>
</dbReference>
<dbReference type="InterPro" id="IPR036465">
    <property type="entry name" value="vWFA_dom_sf"/>
</dbReference>
<dbReference type="SUPFAM" id="SSF81995">
    <property type="entry name" value="beta-sandwich domain of Sec23/24"/>
    <property type="match status" value="1"/>
</dbReference>
<dbReference type="GO" id="GO:0070971">
    <property type="term" value="C:endoplasmic reticulum exit site"/>
    <property type="evidence" value="ECO:0007669"/>
    <property type="project" value="TreeGrafter"/>
</dbReference>
<protein>
    <recommendedName>
        <fullName evidence="11">Protein transport protein SEC23</fullName>
    </recommendedName>
</protein>